<evidence type="ECO:0000313" key="2">
    <source>
        <dbReference type="Proteomes" id="UP001367676"/>
    </source>
</evidence>
<keyword evidence="2" id="KW-1185">Reference proteome</keyword>
<comment type="caution">
    <text evidence="1">The sequence shown here is derived from an EMBL/GenBank/DDBJ whole genome shotgun (WGS) entry which is preliminary data.</text>
</comment>
<protein>
    <submittedName>
        <fullName evidence="1">Uncharacterized protein</fullName>
    </submittedName>
</protein>
<gene>
    <name evidence="1" type="ORF">V9T40_010013</name>
</gene>
<accession>A0AAN9TK33</accession>
<proteinExistence type="predicted"/>
<name>A0AAN9TK33_9HEMI</name>
<dbReference type="Proteomes" id="UP001367676">
    <property type="component" value="Unassembled WGS sequence"/>
</dbReference>
<reference evidence="1 2" key="1">
    <citation type="submission" date="2024-03" db="EMBL/GenBank/DDBJ databases">
        <title>Adaptation during the transition from Ophiocordyceps entomopathogen to insect associate is accompanied by gene loss and intensified selection.</title>
        <authorList>
            <person name="Ward C.M."/>
            <person name="Onetto C.A."/>
            <person name="Borneman A.R."/>
        </authorList>
    </citation>
    <scope>NUCLEOTIDE SEQUENCE [LARGE SCALE GENOMIC DNA]</scope>
    <source>
        <strain evidence="1">AWRI1</strain>
        <tissue evidence="1">Single Adult Female</tissue>
    </source>
</reference>
<dbReference type="AlphaFoldDB" id="A0AAN9TK33"/>
<organism evidence="1 2">
    <name type="scientific">Parthenolecanium corni</name>
    <dbReference type="NCBI Taxonomy" id="536013"/>
    <lineage>
        <taxon>Eukaryota</taxon>
        <taxon>Metazoa</taxon>
        <taxon>Ecdysozoa</taxon>
        <taxon>Arthropoda</taxon>
        <taxon>Hexapoda</taxon>
        <taxon>Insecta</taxon>
        <taxon>Pterygota</taxon>
        <taxon>Neoptera</taxon>
        <taxon>Paraneoptera</taxon>
        <taxon>Hemiptera</taxon>
        <taxon>Sternorrhyncha</taxon>
        <taxon>Coccoidea</taxon>
        <taxon>Coccidae</taxon>
        <taxon>Parthenolecanium</taxon>
    </lineage>
</organism>
<sequence length="117" mass="13090">MMTGVQTCTPPRHQSSQVLYDLFGMSIICINDAAIEQRSQNGQHEDHFHVTDAEVSHSFQLLVTLGFVSREGRGRFQFVRNVTCAAAIDVDSSVAGLDFEDDDMSSPQLSELRELWI</sequence>
<dbReference type="EMBL" id="JBBCAQ010000017">
    <property type="protein sequence ID" value="KAK7597788.1"/>
    <property type="molecule type" value="Genomic_DNA"/>
</dbReference>
<evidence type="ECO:0000313" key="1">
    <source>
        <dbReference type="EMBL" id="KAK7597788.1"/>
    </source>
</evidence>